<dbReference type="Proteomes" id="UP001500151">
    <property type="component" value="Unassembled WGS sequence"/>
</dbReference>
<proteinExistence type="predicted"/>
<evidence type="ECO:0008006" key="4">
    <source>
        <dbReference type="Google" id="ProtNLM"/>
    </source>
</evidence>
<evidence type="ECO:0000313" key="2">
    <source>
        <dbReference type="EMBL" id="GAA2661666.1"/>
    </source>
</evidence>
<evidence type="ECO:0000313" key="3">
    <source>
        <dbReference type="Proteomes" id="UP001500151"/>
    </source>
</evidence>
<organism evidence="2 3">
    <name type="scientific">Streptomyces vastus</name>
    <dbReference type="NCBI Taxonomy" id="285451"/>
    <lineage>
        <taxon>Bacteria</taxon>
        <taxon>Bacillati</taxon>
        <taxon>Actinomycetota</taxon>
        <taxon>Actinomycetes</taxon>
        <taxon>Kitasatosporales</taxon>
        <taxon>Streptomycetaceae</taxon>
        <taxon>Streptomyces</taxon>
    </lineage>
</organism>
<sequence>MPHRMLRSAATVLLASAPLFAAVPAQAAAVQQDFPCDADIEKEDKELTSKVTLTIACDETRTVGTRIAVGSSVLQNRQTVQGGVEQSFTVTVNRVPQVCATLETDDETTTVCTD</sequence>
<accession>A0ABN3RV90</accession>
<protein>
    <recommendedName>
        <fullName evidence="4">Secreted protein</fullName>
    </recommendedName>
</protein>
<keyword evidence="1" id="KW-0732">Signal</keyword>
<comment type="caution">
    <text evidence="2">The sequence shown here is derived from an EMBL/GenBank/DDBJ whole genome shotgun (WGS) entry which is preliminary data.</text>
</comment>
<dbReference type="EMBL" id="BAAASJ010000120">
    <property type="protein sequence ID" value="GAA2661666.1"/>
    <property type="molecule type" value="Genomic_DNA"/>
</dbReference>
<name>A0ABN3RV90_9ACTN</name>
<evidence type="ECO:0000256" key="1">
    <source>
        <dbReference type="SAM" id="SignalP"/>
    </source>
</evidence>
<feature type="chain" id="PRO_5045749518" description="Secreted protein" evidence="1">
    <location>
        <begin position="22"/>
        <end position="114"/>
    </location>
</feature>
<reference evidence="2 3" key="1">
    <citation type="journal article" date="2019" name="Int. J. Syst. Evol. Microbiol.">
        <title>The Global Catalogue of Microorganisms (GCM) 10K type strain sequencing project: providing services to taxonomists for standard genome sequencing and annotation.</title>
        <authorList>
            <consortium name="The Broad Institute Genomics Platform"/>
            <consortium name="The Broad Institute Genome Sequencing Center for Infectious Disease"/>
            <person name="Wu L."/>
            <person name="Ma J."/>
        </authorList>
    </citation>
    <scope>NUCLEOTIDE SEQUENCE [LARGE SCALE GENOMIC DNA]</scope>
    <source>
        <strain evidence="2 3">JCM 4524</strain>
    </source>
</reference>
<gene>
    <name evidence="2" type="ORF">GCM10010307_80110</name>
</gene>
<feature type="signal peptide" evidence="1">
    <location>
        <begin position="1"/>
        <end position="21"/>
    </location>
</feature>
<keyword evidence="3" id="KW-1185">Reference proteome</keyword>